<dbReference type="InterPro" id="IPR008391">
    <property type="entry name" value="AXE1_dom"/>
</dbReference>
<organism evidence="5 6">
    <name type="scientific">Herbidospora galbida</name>
    <dbReference type="NCBI Taxonomy" id="2575442"/>
    <lineage>
        <taxon>Bacteria</taxon>
        <taxon>Bacillati</taxon>
        <taxon>Actinomycetota</taxon>
        <taxon>Actinomycetes</taxon>
        <taxon>Streptosporangiales</taxon>
        <taxon>Streptosporangiaceae</taxon>
        <taxon>Herbidospora</taxon>
    </lineage>
</organism>
<dbReference type="PANTHER" id="PTHR40111:SF1">
    <property type="entry name" value="CEPHALOSPORIN-C DEACETYLASE"/>
    <property type="match status" value="1"/>
</dbReference>
<feature type="binding site" evidence="2">
    <location>
        <position position="92"/>
    </location>
    <ligand>
        <name>substrate</name>
    </ligand>
</feature>
<dbReference type="SUPFAM" id="SSF53474">
    <property type="entry name" value="alpha/beta-Hydrolases"/>
    <property type="match status" value="1"/>
</dbReference>
<reference evidence="5 6" key="1">
    <citation type="submission" date="2019-04" db="EMBL/GenBank/DDBJ databases">
        <title>Herbidospora sp. NEAU-GS14.nov., a novel actinomycete isolated from soil.</title>
        <authorList>
            <person name="Han L."/>
        </authorList>
    </citation>
    <scope>NUCLEOTIDE SEQUENCE [LARGE SCALE GENOMIC DNA]</scope>
    <source>
        <strain evidence="5 6">NEAU-GS14</strain>
    </source>
</reference>
<evidence type="ECO:0000259" key="4">
    <source>
        <dbReference type="Pfam" id="PF05448"/>
    </source>
</evidence>
<dbReference type="Proteomes" id="UP000308705">
    <property type="component" value="Unassembled WGS sequence"/>
</dbReference>
<dbReference type="EMBL" id="SZQA01000063">
    <property type="protein sequence ID" value="TKK78914.1"/>
    <property type="molecule type" value="Genomic_DNA"/>
</dbReference>
<dbReference type="OrthoDB" id="9770528at2"/>
<dbReference type="RefSeq" id="WP_137251615.1">
    <property type="nucleotide sequence ID" value="NZ_SZQA01000063.1"/>
</dbReference>
<feature type="active site" description="Nucleophile" evidence="1">
    <location>
        <position position="186"/>
    </location>
</feature>
<evidence type="ECO:0000313" key="5">
    <source>
        <dbReference type="EMBL" id="TKK78914.1"/>
    </source>
</evidence>
<dbReference type="AlphaFoldDB" id="A0A4U3LUL2"/>
<feature type="active site" description="Charge relay system" evidence="1">
    <location>
        <position position="272"/>
    </location>
</feature>
<evidence type="ECO:0000313" key="6">
    <source>
        <dbReference type="Proteomes" id="UP000308705"/>
    </source>
</evidence>
<dbReference type="InterPro" id="IPR029058">
    <property type="entry name" value="AB_hydrolase_fold"/>
</dbReference>
<protein>
    <submittedName>
        <fullName evidence="5">Acetylxylan esterase</fullName>
    </submittedName>
</protein>
<feature type="domain" description="Acetyl xylan esterase" evidence="4">
    <location>
        <begin position="1"/>
        <end position="317"/>
    </location>
</feature>
<accession>A0A4U3LUL2</accession>
<dbReference type="PANTHER" id="PTHR40111">
    <property type="entry name" value="CEPHALOSPORIN-C DEACETYLASE"/>
    <property type="match status" value="1"/>
</dbReference>
<dbReference type="GO" id="GO:0005976">
    <property type="term" value="P:polysaccharide metabolic process"/>
    <property type="evidence" value="ECO:0007669"/>
    <property type="project" value="TreeGrafter"/>
</dbReference>
<evidence type="ECO:0000256" key="3">
    <source>
        <dbReference type="SAM" id="MobiDB-lite"/>
    </source>
</evidence>
<dbReference type="GO" id="GO:0052689">
    <property type="term" value="F:carboxylic ester hydrolase activity"/>
    <property type="evidence" value="ECO:0007669"/>
    <property type="project" value="TreeGrafter"/>
</dbReference>
<gene>
    <name evidence="5" type="ORF">FDA94_36610</name>
</gene>
<feature type="region of interest" description="Disordered" evidence="3">
    <location>
        <begin position="122"/>
        <end position="142"/>
    </location>
</feature>
<evidence type="ECO:0000256" key="2">
    <source>
        <dbReference type="PIRSR" id="PIRSR639069-2"/>
    </source>
</evidence>
<feature type="active site" description="Charge relay system" evidence="1">
    <location>
        <position position="302"/>
    </location>
</feature>
<keyword evidence="6" id="KW-1185">Reference proteome</keyword>
<evidence type="ECO:0000256" key="1">
    <source>
        <dbReference type="PIRSR" id="PIRSR639069-1"/>
    </source>
</evidence>
<dbReference type="InterPro" id="IPR039069">
    <property type="entry name" value="CE7"/>
</dbReference>
<sequence>MPYSDLPLPELRTYVSAVTEPDDFDDFWAATLSETRSHELAPVFSPVATGLTTVDVFDVAFQGWAGQPVRGWFLVPAGAEGPLPCVVRYQGYGGGRGLPHQWLYWPSAGFAHLVMDTRGQGSGWSVGDTPDPEGSAPAHPGYMTRGIGDPATYYYRRVFSDAVRAVETVRQHPLVDPAKVAVTGGSQGGGITLAVSALLPDVAAAMPDVPFLSDFPRSIRLTGKDPYTEIARYLKIHRTEVGRVEHTLSYFDGVNFARRAAAPALFSVGLMDEICLPSTVFAAYNAYAGAAKHMEEYAFNDHEGGADAHLPVQLAWLKTWVTAP</sequence>
<comment type="caution">
    <text evidence="5">The sequence shown here is derived from an EMBL/GenBank/DDBJ whole genome shotgun (WGS) entry which is preliminary data.</text>
</comment>
<proteinExistence type="predicted"/>
<dbReference type="Pfam" id="PF05448">
    <property type="entry name" value="AXE1"/>
    <property type="match status" value="1"/>
</dbReference>
<name>A0A4U3LUL2_9ACTN</name>
<dbReference type="Gene3D" id="3.40.50.1820">
    <property type="entry name" value="alpha/beta hydrolase"/>
    <property type="match status" value="1"/>
</dbReference>